<reference evidence="2" key="2">
    <citation type="journal article" date="2022" name="Microb. Genom.">
        <title>A chromosome-scale genome assembly of the tomato pathogen Cladosporium fulvum reveals a compartmentalized genome architecture and the presence of a dispensable chromosome.</title>
        <authorList>
            <person name="Zaccaron A.Z."/>
            <person name="Chen L.H."/>
            <person name="Samaras A."/>
            <person name="Stergiopoulos I."/>
        </authorList>
    </citation>
    <scope>NUCLEOTIDE SEQUENCE</scope>
    <source>
        <strain evidence="2">Race5_Kim</strain>
    </source>
</reference>
<name>A0A9Q8UVQ7_PASFU</name>
<evidence type="ECO:0008006" key="4">
    <source>
        <dbReference type="Google" id="ProtNLM"/>
    </source>
</evidence>
<sequence length="134" mass="14037">MHITTTVTTLLTLALSATAQCSPTCPTDNAKNVTITANNQELTYFIGCGLNIIGPDLARYPSTDLAACAQDCANNGTACVGATFIQVVGDCVQHSEVTQQAAYAASANAQSAVLMTGPEGWVQPFQDWCGPYCR</sequence>
<evidence type="ECO:0000256" key="1">
    <source>
        <dbReference type="SAM" id="SignalP"/>
    </source>
</evidence>
<dbReference type="AlphaFoldDB" id="A0A9Q8UVQ7"/>
<proteinExistence type="predicted"/>
<accession>A0A9Q8UVQ7</accession>
<dbReference type="GeneID" id="71993602"/>
<evidence type="ECO:0000313" key="2">
    <source>
        <dbReference type="EMBL" id="UJO24160.1"/>
    </source>
</evidence>
<feature type="signal peptide" evidence="1">
    <location>
        <begin position="1"/>
        <end position="19"/>
    </location>
</feature>
<protein>
    <recommendedName>
        <fullName evidence="4">Apple domain-containing protein</fullName>
    </recommendedName>
</protein>
<reference evidence="2" key="1">
    <citation type="submission" date="2021-12" db="EMBL/GenBank/DDBJ databases">
        <authorList>
            <person name="Zaccaron A."/>
            <person name="Stergiopoulos I."/>
        </authorList>
    </citation>
    <scope>NUCLEOTIDE SEQUENCE</scope>
    <source>
        <strain evidence="2">Race5_Kim</strain>
    </source>
</reference>
<dbReference type="RefSeq" id="XP_047768526.1">
    <property type="nucleotide sequence ID" value="XM_047912872.1"/>
</dbReference>
<feature type="chain" id="PRO_5040435682" description="Apple domain-containing protein" evidence="1">
    <location>
        <begin position="20"/>
        <end position="134"/>
    </location>
</feature>
<dbReference type="EMBL" id="CP090174">
    <property type="protein sequence ID" value="UJO24160.1"/>
    <property type="molecule type" value="Genomic_DNA"/>
</dbReference>
<keyword evidence="3" id="KW-1185">Reference proteome</keyword>
<dbReference type="KEGG" id="ffu:CLAFUR5_13724"/>
<dbReference type="Proteomes" id="UP000756132">
    <property type="component" value="Chromosome 12"/>
</dbReference>
<organism evidence="2 3">
    <name type="scientific">Passalora fulva</name>
    <name type="common">Tomato leaf mold</name>
    <name type="synonym">Cladosporium fulvum</name>
    <dbReference type="NCBI Taxonomy" id="5499"/>
    <lineage>
        <taxon>Eukaryota</taxon>
        <taxon>Fungi</taxon>
        <taxon>Dikarya</taxon>
        <taxon>Ascomycota</taxon>
        <taxon>Pezizomycotina</taxon>
        <taxon>Dothideomycetes</taxon>
        <taxon>Dothideomycetidae</taxon>
        <taxon>Mycosphaerellales</taxon>
        <taxon>Mycosphaerellaceae</taxon>
        <taxon>Fulvia</taxon>
    </lineage>
</organism>
<keyword evidence="1" id="KW-0732">Signal</keyword>
<evidence type="ECO:0000313" key="3">
    <source>
        <dbReference type="Proteomes" id="UP000756132"/>
    </source>
</evidence>
<gene>
    <name evidence="2" type="ORF">CLAFUR5_13724</name>
</gene>